<feature type="transmembrane region" description="Helical" evidence="7">
    <location>
        <begin position="115"/>
        <end position="138"/>
    </location>
</feature>
<keyword evidence="4" id="KW-0769">Symport</keyword>
<dbReference type="SUPFAM" id="SSF103473">
    <property type="entry name" value="MFS general substrate transporter"/>
    <property type="match status" value="1"/>
</dbReference>
<evidence type="ECO:0000256" key="5">
    <source>
        <dbReference type="ARBA" id="ARBA00022989"/>
    </source>
</evidence>
<evidence type="ECO:0000256" key="4">
    <source>
        <dbReference type="ARBA" id="ARBA00022847"/>
    </source>
</evidence>
<dbReference type="FunFam" id="1.20.1250.20:FF:000003">
    <property type="entry name" value="Solute carrier family 17 member 3"/>
    <property type="match status" value="1"/>
</dbReference>
<feature type="domain" description="Major facilitator superfamily (MFS) profile" evidence="8">
    <location>
        <begin position="25"/>
        <end position="464"/>
    </location>
</feature>
<dbReference type="AlphaFoldDB" id="A0A2H8TDX8"/>
<dbReference type="GO" id="GO:0015293">
    <property type="term" value="F:symporter activity"/>
    <property type="evidence" value="ECO:0007669"/>
    <property type="project" value="UniProtKB-KW"/>
</dbReference>
<dbReference type="CDD" id="cd17318">
    <property type="entry name" value="MFS_SLC17"/>
    <property type="match status" value="1"/>
</dbReference>
<dbReference type="GO" id="GO:0006820">
    <property type="term" value="P:monoatomic anion transport"/>
    <property type="evidence" value="ECO:0007669"/>
    <property type="project" value="TreeGrafter"/>
</dbReference>
<keyword evidence="5 7" id="KW-1133">Transmembrane helix</keyword>
<feature type="transmembrane region" description="Helical" evidence="7">
    <location>
        <begin position="177"/>
        <end position="197"/>
    </location>
</feature>
<feature type="transmembrane region" description="Helical" evidence="7">
    <location>
        <begin position="314"/>
        <end position="336"/>
    </location>
</feature>
<evidence type="ECO:0000259" key="8">
    <source>
        <dbReference type="PROSITE" id="PS50850"/>
    </source>
</evidence>
<dbReference type="InterPro" id="IPR020846">
    <property type="entry name" value="MFS_dom"/>
</dbReference>
<evidence type="ECO:0000256" key="2">
    <source>
        <dbReference type="ARBA" id="ARBA00022448"/>
    </source>
</evidence>
<feature type="transmembrane region" description="Helical" evidence="7">
    <location>
        <begin position="144"/>
        <end position="165"/>
    </location>
</feature>
<feature type="transmembrane region" description="Helical" evidence="7">
    <location>
        <begin position="441"/>
        <end position="460"/>
    </location>
</feature>
<feature type="transmembrane region" description="Helical" evidence="7">
    <location>
        <begin position="372"/>
        <end position="392"/>
    </location>
</feature>
<name>A0A2H8TDX8_9HEMI</name>
<feature type="transmembrane region" description="Helical" evidence="7">
    <location>
        <begin position="348"/>
        <end position="366"/>
    </location>
</feature>
<dbReference type="PANTHER" id="PTHR11662">
    <property type="entry name" value="SOLUTE CARRIER FAMILY 17"/>
    <property type="match status" value="1"/>
</dbReference>
<reference evidence="9" key="1">
    <citation type="submission" date="2017-10" db="EMBL/GenBank/DDBJ databases">
        <title>Transcriptome Assembly of Sugarcane Aphid Adults.</title>
        <authorList>
            <person name="Scully E.D."/>
            <person name="Palmer N.A."/>
            <person name="Geib S.M."/>
            <person name="Sarath G."/>
            <person name="Sattler S.E."/>
        </authorList>
    </citation>
    <scope>NUCLEOTIDE SEQUENCE</scope>
    <source>
        <tissue evidence="9">Whole body</tissue>
    </source>
</reference>
<proteinExistence type="predicted"/>
<keyword evidence="6 7" id="KW-0472">Membrane</keyword>
<evidence type="ECO:0000256" key="1">
    <source>
        <dbReference type="ARBA" id="ARBA00004141"/>
    </source>
</evidence>
<dbReference type="PANTHER" id="PTHR11662:SF415">
    <property type="entry name" value="AT30085P-RELATED"/>
    <property type="match status" value="1"/>
</dbReference>
<keyword evidence="3 7" id="KW-0812">Transmembrane</keyword>
<accession>A0A2H8TDX8</accession>
<dbReference type="PROSITE" id="PS50850">
    <property type="entry name" value="MFS"/>
    <property type="match status" value="1"/>
</dbReference>
<dbReference type="Gene3D" id="1.20.1250.20">
    <property type="entry name" value="MFS general substrate transporter like domains"/>
    <property type="match status" value="2"/>
</dbReference>
<feature type="transmembrane region" description="Helical" evidence="7">
    <location>
        <begin position="404"/>
        <end position="426"/>
    </location>
</feature>
<dbReference type="EMBL" id="GFXV01000494">
    <property type="protein sequence ID" value="MBW12299.1"/>
    <property type="molecule type" value="Transcribed_RNA"/>
</dbReference>
<comment type="subcellular location">
    <subcellularLocation>
        <location evidence="1">Membrane</location>
        <topology evidence="1">Multi-pass membrane protein</topology>
    </subcellularLocation>
</comment>
<evidence type="ECO:0000313" key="9">
    <source>
        <dbReference type="EMBL" id="MBW12299.1"/>
    </source>
</evidence>
<feature type="transmembrane region" description="Helical" evidence="7">
    <location>
        <begin position="209"/>
        <end position="229"/>
    </location>
</feature>
<evidence type="ECO:0000256" key="6">
    <source>
        <dbReference type="ARBA" id="ARBA00023136"/>
    </source>
</evidence>
<evidence type="ECO:0000256" key="3">
    <source>
        <dbReference type="ARBA" id="ARBA00022692"/>
    </source>
</evidence>
<evidence type="ECO:0000256" key="7">
    <source>
        <dbReference type="SAM" id="Phobius"/>
    </source>
</evidence>
<keyword evidence="2" id="KW-0813">Transport</keyword>
<gene>
    <name evidence="9" type="primary">Picot_12</name>
</gene>
<dbReference type="InterPro" id="IPR050382">
    <property type="entry name" value="MFS_Na/Anion_cotransporter"/>
</dbReference>
<dbReference type="GO" id="GO:0016020">
    <property type="term" value="C:membrane"/>
    <property type="evidence" value="ECO:0007669"/>
    <property type="project" value="UniProtKB-SubCell"/>
</dbReference>
<sequence>MPSNRQRSHDFIQQRYVLSTMGFMALAIGYVQRFCLSLAITEMAEQRHHTVRQDANLGTVCPDVRSFGNSTLFKKEMEFDWDEKTQGLILSSFFWGYVITQMPGGMLADLYGGKATLGLGMLFSSIGTIITPFVARSYGPSELIILRLIIGLAQGPLYPAMSRLLATWVPIEERGRLGSLVFAGAQVGNVASMQLGGFLMRYTNSWTSVFYAFGIFGILWLMFWFVLIYNHPSRHPFISAKEKEYLNTAINAVDPEEGKLSIPWKSIATSGPVWGLIIVQIGHDWGLFTIITDLPKYMKSVLRFSVVENGLLSGLPYIVMWLVAMGSGFIVDSMLSSKYFTVTCIRKTFVTIASVGPALGIIAASYSGCDKVLAVTSFTIGMGLMGTFVPSLKVNALDLSPNFAGTLMAIVGTIGCLSGVIAPYIVGVMVPNSSMEEWRDVFWLSAAILIATNLLFLQYGSGNVQPWNEKTNRQYKSSDINNENNTTSILKPL</sequence>
<dbReference type="InterPro" id="IPR011701">
    <property type="entry name" value="MFS"/>
</dbReference>
<feature type="transmembrane region" description="Helical" evidence="7">
    <location>
        <begin position="21"/>
        <end position="40"/>
    </location>
</feature>
<dbReference type="Pfam" id="PF07690">
    <property type="entry name" value="MFS_1"/>
    <property type="match status" value="1"/>
</dbReference>
<dbReference type="InterPro" id="IPR036259">
    <property type="entry name" value="MFS_trans_sf"/>
</dbReference>
<feature type="transmembrane region" description="Helical" evidence="7">
    <location>
        <begin position="273"/>
        <end position="294"/>
    </location>
</feature>
<organism evidence="9">
    <name type="scientific">Melanaphis sacchari</name>
    <dbReference type="NCBI Taxonomy" id="742174"/>
    <lineage>
        <taxon>Eukaryota</taxon>
        <taxon>Metazoa</taxon>
        <taxon>Ecdysozoa</taxon>
        <taxon>Arthropoda</taxon>
        <taxon>Hexapoda</taxon>
        <taxon>Insecta</taxon>
        <taxon>Pterygota</taxon>
        <taxon>Neoptera</taxon>
        <taxon>Paraneoptera</taxon>
        <taxon>Hemiptera</taxon>
        <taxon>Sternorrhyncha</taxon>
        <taxon>Aphidomorpha</taxon>
        <taxon>Aphidoidea</taxon>
        <taxon>Aphididae</taxon>
        <taxon>Aphidini</taxon>
        <taxon>Melanaphis</taxon>
    </lineage>
</organism>
<protein>
    <submittedName>
        <fullName evidence="9">Putative inorganic phosphate cotransporter</fullName>
    </submittedName>
</protein>
<feature type="transmembrane region" description="Helical" evidence="7">
    <location>
        <begin position="87"/>
        <end position="108"/>
    </location>
</feature>
<dbReference type="OrthoDB" id="2985014at2759"/>
<dbReference type="FunFam" id="1.20.1250.20:FF:000423">
    <property type="entry name" value="Putative inorganic phosphate cotransporter-like Protein"/>
    <property type="match status" value="1"/>
</dbReference>